<evidence type="ECO:0000256" key="2">
    <source>
        <dbReference type="ARBA" id="ARBA00007430"/>
    </source>
</evidence>
<comment type="caution">
    <text evidence="8">The sequence shown here is derived from an EMBL/GenBank/DDBJ whole genome shotgun (WGS) entry which is preliminary data.</text>
</comment>
<dbReference type="CDD" id="cd13127">
    <property type="entry name" value="MATE_tuaB_like"/>
    <property type="match status" value="1"/>
</dbReference>
<evidence type="ECO:0000256" key="1">
    <source>
        <dbReference type="ARBA" id="ARBA00004651"/>
    </source>
</evidence>
<dbReference type="Pfam" id="PF13440">
    <property type="entry name" value="Polysacc_synt_3"/>
    <property type="match status" value="1"/>
</dbReference>
<feature type="transmembrane region" description="Helical" evidence="7">
    <location>
        <begin position="407"/>
        <end position="423"/>
    </location>
</feature>
<reference evidence="8 9" key="1">
    <citation type="submission" date="2024-12" db="EMBL/GenBank/DDBJ databases">
        <authorList>
            <person name="Lee Y."/>
        </authorList>
    </citation>
    <scope>NUCLEOTIDE SEQUENCE [LARGE SCALE GENOMIC DNA]</scope>
    <source>
        <strain evidence="8 9">03SUJ4</strain>
    </source>
</reference>
<protein>
    <submittedName>
        <fullName evidence="8">Lipopolysaccharide biosynthesis protein</fullName>
    </submittedName>
</protein>
<dbReference type="InterPro" id="IPR050833">
    <property type="entry name" value="Poly_Biosynth_Transport"/>
</dbReference>
<name>A0ABW9KGD2_9BACT</name>
<sequence>MSTNTVEAAETLPPDQLDFAFDQQDLKRRTVQGSFATMGAQAIKFVVRFGSAAVVARFLSPAEYGLVAMVSPILGFISTFNDIGFGQAIVRSPDITRSQVSSLFWRNLAVSIGLALLMALGSPLVGRFYHEPRTVGIVIALGGMLVLSTLNMVPNALLKRRLQYSALVIGDLASLCAATTVTITLAVTGFGYWSLVLGQLASSFTMVIITFSFARWWPTAFQRETSVTQHMRFGRNLTVVNLATYFSMTADNMIVGVVAGKTELGLYDRSYTLTVQPLNQLLAPINQVSIPLLSKLHDQPELFRRSYQTMLRLALLATMPAMLWCVLLAQPIIRAMLGPHWTGAAPIFAWVCLGGLLAPLFSSTGWVFTTENRTDEQMRYSVVSSLIGIASFAVGAHWGAYGVAKCSALAFLFLQTPLILYIMTRRGYIGRGHLARTILPFLIASPLVAAALYWMRNVHKLPAVAGVLVVSYALFALILFLLPGGRDLFQTIRNLKSSFRPS</sequence>
<feature type="transmembrane region" description="Helical" evidence="7">
    <location>
        <begin position="192"/>
        <end position="214"/>
    </location>
</feature>
<evidence type="ECO:0000256" key="7">
    <source>
        <dbReference type="SAM" id="Phobius"/>
    </source>
</evidence>
<evidence type="ECO:0000256" key="6">
    <source>
        <dbReference type="ARBA" id="ARBA00023136"/>
    </source>
</evidence>
<keyword evidence="5 7" id="KW-1133">Transmembrane helix</keyword>
<organism evidence="8 9">
    <name type="scientific">Terriglobus aquaticus</name>
    <dbReference type="NCBI Taxonomy" id="940139"/>
    <lineage>
        <taxon>Bacteria</taxon>
        <taxon>Pseudomonadati</taxon>
        <taxon>Acidobacteriota</taxon>
        <taxon>Terriglobia</taxon>
        <taxon>Terriglobales</taxon>
        <taxon>Acidobacteriaceae</taxon>
        <taxon>Terriglobus</taxon>
    </lineage>
</organism>
<gene>
    <name evidence="8" type="ORF">ACK2TP_03370</name>
</gene>
<feature type="transmembrane region" description="Helical" evidence="7">
    <location>
        <begin position="435"/>
        <end position="455"/>
    </location>
</feature>
<proteinExistence type="inferred from homology"/>
<keyword evidence="6 7" id="KW-0472">Membrane</keyword>
<accession>A0ABW9KGD2</accession>
<feature type="transmembrane region" description="Helical" evidence="7">
    <location>
        <begin position="104"/>
        <end position="129"/>
    </location>
</feature>
<keyword evidence="9" id="KW-1185">Reference proteome</keyword>
<feature type="transmembrane region" description="Helical" evidence="7">
    <location>
        <begin position="380"/>
        <end position="401"/>
    </location>
</feature>
<evidence type="ECO:0000313" key="8">
    <source>
        <dbReference type="EMBL" id="MFN2974791.1"/>
    </source>
</evidence>
<dbReference type="Proteomes" id="UP001634747">
    <property type="component" value="Unassembled WGS sequence"/>
</dbReference>
<comment type="subcellular location">
    <subcellularLocation>
        <location evidence="1">Cell membrane</location>
        <topology evidence="1">Multi-pass membrane protein</topology>
    </subcellularLocation>
</comment>
<dbReference type="PANTHER" id="PTHR30250">
    <property type="entry name" value="PST FAMILY PREDICTED COLANIC ACID TRANSPORTER"/>
    <property type="match status" value="1"/>
</dbReference>
<keyword evidence="4 7" id="KW-0812">Transmembrane</keyword>
<keyword evidence="3" id="KW-1003">Cell membrane</keyword>
<evidence type="ECO:0000256" key="3">
    <source>
        <dbReference type="ARBA" id="ARBA00022475"/>
    </source>
</evidence>
<feature type="transmembrane region" description="Helical" evidence="7">
    <location>
        <begin position="64"/>
        <end position="83"/>
    </location>
</feature>
<evidence type="ECO:0000256" key="4">
    <source>
        <dbReference type="ARBA" id="ARBA00022692"/>
    </source>
</evidence>
<dbReference type="EMBL" id="JBJYXY010000001">
    <property type="protein sequence ID" value="MFN2974791.1"/>
    <property type="molecule type" value="Genomic_DNA"/>
</dbReference>
<feature type="transmembrane region" description="Helical" evidence="7">
    <location>
        <begin position="345"/>
        <end position="368"/>
    </location>
</feature>
<dbReference type="RefSeq" id="WP_263413655.1">
    <property type="nucleotide sequence ID" value="NZ_BAABBH010000001.1"/>
</dbReference>
<dbReference type="PANTHER" id="PTHR30250:SF10">
    <property type="entry name" value="LIPOPOLYSACCHARIDE BIOSYNTHESIS PROTEIN WZXC"/>
    <property type="match status" value="1"/>
</dbReference>
<feature type="transmembrane region" description="Helical" evidence="7">
    <location>
        <begin position="313"/>
        <end position="333"/>
    </location>
</feature>
<evidence type="ECO:0000256" key="5">
    <source>
        <dbReference type="ARBA" id="ARBA00022989"/>
    </source>
</evidence>
<feature type="transmembrane region" description="Helical" evidence="7">
    <location>
        <begin position="461"/>
        <end position="482"/>
    </location>
</feature>
<feature type="transmembrane region" description="Helical" evidence="7">
    <location>
        <begin position="135"/>
        <end position="153"/>
    </location>
</feature>
<feature type="transmembrane region" description="Helical" evidence="7">
    <location>
        <begin position="165"/>
        <end position="186"/>
    </location>
</feature>
<evidence type="ECO:0000313" key="9">
    <source>
        <dbReference type="Proteomes" id="UP001634747"/>
    </source>
</evidence>
<comment type="similarity">
    <text evidence="2">Belongs to the polysaccharide synthase family.</text>
</comment>